<dbReference type="Gene3D" id="3.40.640.10">
    <property type="entry name" value="Type I PLP-dependent aspartate aminotransferase-like (Major domain)"/>
    <property type="match status" value="1"/>
</dbReference>
<dbReference type="InterPro" id="IPR015422">
    <property type="entry name" value="PyrdxlP-dep_Trfase_small"/>
</dbReference>
<dbReference type="InterPro" id="IPR015421">
    <property type="entry name" value="PyrdxlP-dep_Trfase_major"/>
</dbReference>
<evidence type="ECO:0000256" key="7">
    <source>
        <dbReference type="ARBA" id="ARBA00022898"/>
    </source>
</evidence>
<feature type="binding site" evidence="12">
    <location>
        <position position="41"/>
    </location>
    <ligand>
        <name>L-glutamate</name>
        <dbReference type="ChEBI" id="CHEBI:29985"/>
    </ligand>
</feature>
<dbReference type="UniPathway" id="UPA00244">
    <property type="reaction ID" value="UER00311"/>
</dbReference>
<dbReference type="GO" id="GO:0004648">
    <property type="term" value="F:O-phospho-L-serine:2-oxoglutarate aminotransferase activity"/>
    <property type="evidence" value="ECO:0007669"/>
    <property type="project" value="UniProtKB-UniRule"/>
</dbReference>
<dbReference type="GO" id="GO:0030170">
    <property type="term" value="F:pyridoxal phosphate binding"/>
    <property type="evidence" value="ECO:0007669"/>
    <property type="project" value="UniProtKB-UniRule"/>
</dbReference>
<dbReference type="GO" id="GO:0008615">
    <property type="term" value="P:pyridoxine biosynthetic process"/>
    <property type="evidence" value="ECO:0007669"/>
    <property type="project" value="UniProtKB-UniRule"/>
</dbReference>
<feature type="domain" description="Aminotransferase class V" evidence="13">
    <location>
        <begin position="4"/>
        <end position="340"/>
    </location>
</feature>
<evidence type="ECO:0000256" key="1">
    <source>
        <dbReference type="ARBA" id="ARBA00004915"/>
    </source>
</evidence>
<keyword evidence="5 12" id="KW-0028">Amino-acid biosynthesis</keyword>
<dbReference type="UniPathway" id="UPA00135">
    <property type="reaction ID" value="UER00197"/>
</dbReference>
<keyword evidence="6 12" id="KW-0808">Transferase</keyword>
<evidence type="ECO:0000256" key="9">
    <source>
        <dbReference type="ARBA" id="ARBA00023299"/>
    </source>
</evidence>
<dbReference type="GO" id="GO:0005737">
    <property type="term" value="C:cytoplasm"/>
    <property type="evidence" value="ECO:0007669"/>
    <property type="project" value="UniProtKB-SubCell"/>
</dbReference>
<dbReference type="PANTHER" id="PTHR43247:SF1">
    <property type="entry name" value="PHOSPHOSERINE AMINOTRANSFERASE"/>
    <property type="match status" value="1"/>
</dbReference>
<dbReference type="Pfam" id="PF00266">
    <property type="entry name" value="Aminotran_5"/>
    <property type="match status" value="1"/>
</dbReference>
<dbReference type="OrthoDB" id="9809412at2"/>
<dbReference type="HAMAP" id="MF_00160">
    <property type="entry name" value="SerC_aminotrans_5"/>
    <property type="match status" value="1"/>
</dbReference>
<dbReference type="InterPro" id="IPR000192">
    <property type="entry name" value="Aminotrans_V_dom"/>
</dbReference>
<comment type="similarity">
    <text evidence="3 12">Belongs to the class-V pyridoxal-phosphate-dependent aminotransferase family. SerC subfamily.</text>
</comment>
<comment type="function">
    <text evidence="12">Catalyzes the reversible conversion of 3-phosphohydroxypyruvate to phosphoserine and of 3-hydroxy-2-oxo-4-phosphonooxybutanoate to phosphohydroxythreonine.</text>
</comment>
<dbReference type="InterPro" id="IPR022278">
    <property type="entry name" value="Pser_aminoTfrase"/>
</dbReference>
<comment type="cofactor">
    <cofactor evidence="12">
        <name>pyridoxal 5'-phosphate</name>
        <dbReference type="ChEBI" id="CHEBI:597326"/>
    </cofactor>
    <text evidence="12">Binds 1 pyridoxal phosphate per subunit.</text>
</comment>
<feature type="binding site" evidence="12">
    <location>
        <begin position="75"/>
        <end position="76"/>
    </location>
    <ligand>
        <name>pyridoxal 5'-phosphate</name>
        <dbReference type="ChEBI" id="CHEBI:597326"/>
    </ligand>
</feature>
<comment type="subunit">
    <text evidence="12">Homodimer.</text>
</comment>
<evidence type="ECO:0000256" key="10">
    <source>
        <dbReference type="ARBA" id="ARBA00047630"/>
    </source>
</evidence>
<keyword evidence="15" id="KW-1185">Reference proteome</keyword>
<dbReference type="PANTHER" id="PTHR43247">
    <property type="entry name" value="PHOSPHOSERINE AMINOTRANSFERASE"/>
    <property type="match status" value="1"/>
</dbReference>
<comment type="pathway">
    <text evidence="1 12">Cofactor biosynthesis; pyridoxine 5'-phosphate biosynthesis; pyridoxine 5'-phosphate from D-erythrose 4-phosphate: step 3/5.</text>
</comment>
<evidence type="ECO:0000313" key="14">
    <source>
        <dbReference type="EMBL" id="BBF24147.1"/>
    </source>
</evidence>
<reference evidence="14 15" key="1">
    <citation type="journal article" date="2018" name="Int. J. Syst. Evol. Microbiol.">
        <title>Mesosutterella multiformis gen. nov., sp. nov., a member of the family Sutterellaceae and Sutterella megalosphaeroides sp. nov., isolated from human faeces.</title>
        <authorList>
            <person name="Sakamoto M."/>
            <person name="Ikeyama N."/>
            <person name="Kunihiro T."/>
            <person name="Iino T."/>
            <person name="Yuki M."/>
            <person name="Ohkuma M."/>
        </authorList>
    </citation>
    <scope>NUCLEOTIDE SEQUENCE [LARGE SCALE GENOMIC DNA]</scope>
    <source>
        <strain evidence="14 15">6FBBBH3</strain>
    </source>
</reference>
<dbReference type="GO" id="GO:0006564">
    <property type="term" value="P:L-serine biosynthetic process"/>
    <property type="evidence" value="ECO:0007669"/>
    <property type="project" value="UniProtKB-UniRule"/>
</dbReference>
<dbReference type="AlphaFoldDB" id="A0A2Z6IEL8"/>
<feature type="modified residue" description="N6-(pyridoxal phosphate)lysine" evidence="12">
    <location>
        <position position="194"/>
    </location>
</feature>
<sequence>MRPYNFSADPSTMPEPVLRRIRDEFLDWQGTGCSILEASHRSPRVLALVKELEERVRSLLGVPDTHAVLFCQGGARLQFAMVPMNLLGAGTVASYIVTGTWSKSAETEAMRFARIQSAFAGNGTRTPSDEEIDVTAESSYLYYCDNETVHGVEFAGIPDSGAAGVPLVADMSSNFMSRPVDVSKFGLLYAAAQKNFGPAGLTVVVVRRDLLGLASPEVPTLLNYAVYEKTGSMPNTPAVFQLYCSNLMAAWIESEGGLAEMDARARERSRIVYEALDEHPDVYLQRVDRASRSRMNVVFHPAEEALTPVFLKEAHEAGLLNLAGHRTVGGLRASLYNAMPVSGAIALADFLHAFARRHPRRA</sequence>
<comment type="pathway">
    <text evidence="2 12">Amino-acid biosynthesis; L-serine biosynthesis; L-serine from 3-phospho-D-glycerate: step 2/3.</text>
</comment>
<dbReference type="PIRSF" id="PIRSF000525">
    <property type="entry name" value="SerC"/>
    <property type="match status" value="1"/>
</dbReference>
<dbReference type="EMBL" id="AP018786">
    <property type="protein sequence ID" value="BBF24147.1"/>
    <property type="molecule type" value="Genomic_DNA"/>
</dbReference>
<evidence type="ECO:0000259" key="13">
    <source>
        <dbReference type="Pfam" id="PF00266"/>
    </source>
</evidence>
<evidence type="ECO:0000256" key="6">
    <source>
        <dbReference type="ARBA" id="ARBA00022679"/>
    </source>
</evidence>
<feature type="binding site" evidence="12">
    <location>
        <position position="193"/>
    </location>
    <ligand>
        <name>pyridoxal 5'-phosphate</name>
        <dbReference type="ChEBI" id="CHEBI:597326"/>
    </ligand>
</feature>
<feature type="binding site" evidence="12">
    <location>
        <position position="101"/>
    </location>
    <ligand>
        <name>pyridoxal 5'-phosphate</name>
        <dbReference type="ChEBI" id="CHEBI:597326"/>
    </ligand>
</feature>
<dbReference type="InterPro" id="IPR020578">
    <property type="entry name" value="Aminotrans_V_PyrdxlP_BS"/>
</dbReference>
<evidence type="ECO:0000256" key="3">
    <source>
        <dbReference type="ARBA" id="ARBA00006904"/>
    </source>
</evidence>
<comment type="catalytic activity">
    <reaction evidence="10 12">
        <text>4-(phosphooxy)-L-threonine + 2-oxoglutarate = (R)-3-hydroxy-2-oxo-4-phosphooxybutanoate + L-glutamate</text>
        <dbReference type="Rhea" id="RHEA:16573"/>
        <dbReference type="ChEBI" id="CHEBI:16810"/>
        <dbReference type="ChEBI" id="CHEBI:29985"/>
        <dbReference type="ChEBI" id="CHEBI:58452"/>
        <dbReference type="ChEBI" id="CHEBI:58538"/>
        <dbReference type="EC" id="2.6.1.52"/>
    </reaction>
</comment>
<keyword evidence="8 12" id="KW-0664">Pyridoxine biosynthesis</keyword>
<keyword evidence="4 12" id="KW-0032">Aminotransferase</keyword>
<proteinExistence type="inferred from homology"/>
<dbReference type="KEGG" id="sutt:SUTMEG_20380"/>
<evidence type="ECO:0000256" key="5">
    <source>
        <dbReference type="ARBA" id="ARBA00022605"/>
    </source>
</evidence>
<dbReference type="EC" id="2.6.1.52" evidence="12"/>
<dbReference type="Proteomes" id="UP000271003">
    <property type="component" value="Chromosome"/>
</dbReference>
<dbReference type="Gene3D" id="3.90.1150.10">
    <property type="entry name" value="Aspartate Aminotransferase, domain 1"/>
    <property type="match status" value="1"/>
</dbReference>
<organism evidence="14 15">
    <name type="scientific">Sutterella megalosphaeroides</name>
    <dbReference type="NCBI Taxonomy" id="2494234"/>
    <lineage>
        <taxon>Bacteria</taxon>
        <taxon>Pseudomonadati</taxon>
        <taxon>Pseudomonadota</taxon>
        <taxon>Betaproteobacteria</taxon>
        <taxon>Burkholderiales</taxon>
        <taxon>Sutterellaceae</taxon>
        <taxon>Sutterella</taxon>
    </lineage>
</organism>
<evidence type="ECO:0000256" key="2">
    <source>
        <dbReference type="ARBA" id="ARBA00005099"/>
    </source>
</evidence>
<protein>
    <recommendedName>
        <fullName evidence="12">Phosphoserine aminotransferase</fullName>
        <ecNumber evidence="12">2.6.1.52</ecNumber>
    </recommendedName>
    <alternativeName>
        <fullName evidence="12">Phosphohydroxythreonine aminotransferase</fullName>
        <shortName evidence="12">PSAT</shortName>
    </alternativeName>
</protein>
<evidence type="ECO:0000256" key="4">
    <source>
        <dbReference type="ARBA" id="ARBA00022576"/>
    </source>
</evidence>
<comment type="caution">
    <text evidence="12">Lacks conserved residue(s) required for the propagation of feature annotation.</text>
</comment>
<dbReference type="InterPro" id="IPR015424">
    <property type="entry name" value="PyrdxlP-dep_Trfase"/>
</dbReference>
<feature type="binding site" evidence="12">
    <location>
        <position position="148"/>
    </location>
    <ligand>
        <name>pyridoxal 5'-phosphate</name>
        <dbReference type="ChEBI" id="CHEBI:597326"/>
    </ligand>
</feature>
<accession>A0A2Z6IEL8</accession>
<gene>
    <name evidence="12 14" type="primary">serC</name>
    <name evidence="14" type="ORF">SUTMEG_20380</name>
</gene>
<feature type="binding site" evidence="12">
    <location>
        <position position="170"/>
    </location>
    <ligand>
        <name>pyridoxal 5'-phosphate</name>
        <dbReference type="ChEBI" id="CHEBI:597326"/>
    </ligand>
</feature>
<dbReference type="NCBIfam" id="NF003764">
    <property type="entry name" value="PRK05355.1"/>
    <property type="match status" value="1"/>
</dbReference>
<dbReference type="FunFam" id="3.40.640.10:FF:000010">
    <property type="entry name" value="Phosphoserine aminotransferase"/>
    <property type="match status" value="1"/>
</dbReference>
<dbReference type="SUPFAM" id="SSF53383">
    <property type="entry name" value="PLP-dependent transferases"/>
    <property type="match status" value="1"/>
</dbReference>
<dbReference type="FunFam" id="3.90.1150.10:FF:000006">
    <property type="entry name" value="Phosphoserine aminotransferase"/>
    <property type="match status" value="1"/>
</dbReference>
<dbReference type="PROSITE" id="PS00595">
    <property type="entry name" value="AA_TRANSFER_CLASS_5"/>
    <property type="match status" value="1"/>
</dbReference>
<comment type="subcellular location">
    <subcellularLocation>
        <location evidence="12">Cytoplasm</location>
    </subcellularLocation>
</comment>
<name>A0A2Z6IEL8_9BURK</name>
<evidence type="ECO:0000256" key="11">
    <source>
        <dbReference type="ARBA" id="ARBA00049007"/>
    </source>
</evidence>
<feature type="binding site" evidence="12">
    <location>
        <begin position="235"/>
        <end position="236"/>
    </location>
    <ligand>
        <name>pyridoxal 5'-phosphate</name>
        <dbReference type="ChEBI" id="CHEBI:597326"/>
    </ligand>
</feature>
<dbReference type="RefSeq" id="WP_120177902.1">
    <property type="nucleotide sequence ID" value="NZ_AP018786.1"/>
</dbReference>
<keyword evidence="12" id="KW-0963">Cytoplasm</keyword>
<keyword evidence="7 12" id="KW-0663">Pyridoxal phosphate</keyword>
<evidence type="ECO:0000256" key="12">
    <source>
        <dbReference type="HAMAP-Rule" id="MF_00160"/>
    </source>
</evidence>
<evidence type="ECO:0000256" key="8">
    <source>
        <dbReference type="ARBA" id="ARBA00023096"/>
    </source>
</evidence>
<comment type="catalytic activity">
    <reaction evidence="11 12">
        <text>O-phospho-L-serine + 2-oxoglutarate = 3-phosphooxypyruvate + L-glutamate</text>
        <dbReference type="Rhea" id="RHEA:14329"/>
        <dbReference type="ChEBI" id="CHEBI:16810"/>
        <dbReference type="ChEBI" id="CHEBI:18110"/>
        <dbReference type="ChEBI" id="CHEBI:29985"/>
        <dbReference type="ChEBI" id="CHEBI:57524"/>
        <dbReference type="EC" id="2.6.1.52"/>
    </reaction>
</comment>
<keyword evidence="9 12" id="KW-0718">Serine biosynthesis</keyword>
<evidence type="ECO:0000313" key="15">
    <source>
        <dbReference type="Proteomes" id="UP000271003"/>
    </source>
</evidence>